<keyword evidence="2 7" id="KW-0813">Transport</keyword>
<dbReference type="GO" id="GO:0006865">
    <property type="term" value="P:amino acid transport"/>
    <property type="evidence" value="ECO:0007669"/>
    <property type="project" value="TreeGrafter"/>
</dbReference>
<feature type="transmembrane region" description="Helical" evidence="7">
    <location>
        <begin position="201"/>
        <end position="219"/>
    </location>
</feature>
<dbReference type="InterPro" id="IPR035906">
    <property type="entry name" value="MetI-like_sf"/>
</dbReference>
<dbReference type="AlphaFoldDB" id="A0A2X0X9S4"/>
<feature type="transmembrane region" description="Helical" evidence="7">
    <location>
        <begin position="98"/>
        <end position="116"/>
    </location>
</feature>
<comment type="subcellular location">
    <subcellularLocation>
        <location evidence="1 7">Cell membrane</location>
        <topology evidence="1 7">Multi-pass membrane protein</topology>
    </subcellularLocation>
</comment>
<feature type="transmembrane region" description="Helical" evidence="7">
    <location>
        <begin position="162"/>
        <end position="181"/>
    </location>
</feature>
<dbReference type="PANTHER" id="PTHR30614:SF43">
    <property type="entry name" value="L-CYSTINE TRANSPORT SYSTEM PERMEASE PROTEIN TCYM"/>
    <property type="match status" value="1"/>
</dbReference>
<evidence type="ECO:0000256" key="1">
    <source>
        <dbReference type="ARBA" id="ARBA00004651"/>
    </source>
</evidence>
<keyword evidence="5 7" id="KW-1133">Transmembrane helix</keyword>
<evidence type="ECO:0000256" key="2">
    <source>
        <dbReference type="ARBA" id="ARBA00022448"/>
    </source>
</evidence>
<dbReference type="PROSITE" id="PS50928">
    <property type="entry name" value="ABC_TM1"/>
    <property type="match status" value="1"/>
</dbReference>
<sequence>MTIDIAFIVEALREISKVIPLTLFMTITPVLLGIVIGIIVAFVRIQQIKIVSTVLNFYVSFFRGTPIIMHIMLVYFGLPMLVDSVANLLHLKIQSNSIPILFFVILALTLSAGAYASEIIRSGILAVPKGQLEAAYAIGLTFPQAMRRYILPQAFGQSIPNLTNVFIGFLHATSLAFFLSIKELTGVANIIASMNLKFLESFIAVGLIYWVISIIVEWVSHRIEIRVTAYSKGGFSS</sequence>
<accession>A0A2X0X9S4</accession>
<evidence type="ECO:0000259" key="8">
    <source>
        <dbReference type="PROSITE" id="PS50928"/>
    </source>
</evidence>
<dbReference type="CDD" id="cd06261">
    <property type="entry name" value="TM_PBP2"/>
    <property type="match status" value="1"/>
</dbReference>
<keyword evidence="3" id="KW-1003">Cell membrane</keyword>
<evidence type="ECO:0000313" key="9">
    <source>
        <dbReference type="EMBL" id="SPT95705.1"/>
    </source>
</evidence>
<organism evidence="9 10">
    <name type="scientific">Lysinibacillus capsici</name>
    <dbReference type="NCBI Taxonomy" id="2115968"/>
    <lineage>
        <taxon>Bacteria</taxon>
        <taxon>Bacillati</taxon>
        <taxon>Bacillota</taxon>
        <taxon>Bacilli</taxon>
        <taxon>Bacillales</taxon>
        <taxon>Bacillaceae</taxon>
        <taxon>Lysinibacillus</taxon>
    </lineage>
</organism>
<keyword evidence="6 7" id="KW-0472">Membrane</keyword>
<feature type="transmembrane region" description="Helical" evidence="7">
    <location>
        <begin position="21"/>
        <end position="43"/>
    </location>
</feature>
<dbReference type="InterPro" id="IPR010065">
    <property type="entry name" value="AA_ABC_transptr_permease_3TM"/>
</dbReference>
<dbReference type="Pfam" id="PF00528">
    <property type="entry name" value="BPD_transp_1"/>
    <property type="match status" value="1"/>
</dbReference>
<evidence type="ECO:0000256" key="4">
    <source>
        <dbReference type="ARBA" id="ARBA00022692"/>
    </source>
</evidence>
<dbReference type="GO" id="GO:0043190">
    <property type="term" value="C:ATP-binding cassette (ABC) transporter complex"/>
    <property type="evidence" value="ECO:0007669"/>
    <property type="project" value="InterPro"/>
</dbReference>
<evidence type="ECO:0000256" key="6">
    <source>
        <dbReference type="ARBA" id="ARBA00023136"/>
    </source>
</evidence>
<name>A0A2X0X9S4_9BACI</name>
<dbReference type="STRING" id="1421.A2J09_12780"/>
<reference evidence="9 10" key="1">
    <citation type="submission" date="2018-06" db="EMBL/GenBank/DDBJ databases">
        <authorList>
            <consortium name="Pathogen Informatics"/>
            <person name="Doyle S."/>
        </authorList>
    </citation>
    <scope>NUCLEOTIDE SEQUENCE [LARGE SCALE GENOMIC DNA]</scope>
    <source>
        <strain evidence="9 10">NCTC7582</strain>
    </source>
</reference>
<feature type="transmembrane region" description="Helical" evidence="7">
    <location>
        <begin position="55"/>
        <end position="78"/>
    </location>
</feature>
<feature type="domain" description="ABC transmembrane type-1" evidence="8">
    <location>
        <begin position="19"/>
        <end position="220"/>
    </location>
</feature>
<protein>
    <submittedName>
        <fullName evidence="9">Sulfur-containing amino acid ABC transporter permease TcyM</fullName>
    </submittedName>
</protein>
<gene>
    <name evidence="9" type="primary">tcyM</name>
    <name evidence="9" type="ORF">NCTC7582_00154</name>
</gene>
<keyword evidence="4 7" id="KW-0812">Transmembrane</keyword>
<evidence type="ECO:0000256" key="5">
    <source>
        <dbReference type="ARBA" id="ARBA00022989"/>
    </source>
</evidence>
<evidence type="ECO:0000256" key="7">
    <source>
        <dbReference type="RuleBase" id="RU363032"/>
    </source>
</evidence>
<dbReference type="RefSeq" id="WP_112116315.1">
    <property type="nucleotide sequence ID" value="NZ_JANPWF010000001.1"/>
</dbReference>
<dbReference type="PANTHER" id="PTHR30614">
    <property type="entry name" value="MEMBRANE COMPONENT OF AMINO ACID ABC TRANSPORTER"/>
    <property type="match status" value="1"/>
</dbReference>
<dbReference type="SUPFAM" id="SSF161098">
    <property type="entry name" value="MetI-like"/>
    <property type="match status" value="1"/>
</dbReference>
<proteinExistence type="inferred from homology"/>
<dbReference type="EMBL" id="UAQE01000001">
    <property type="protein sequence ID" value="SPT95705.1"/>
    <property type="molecule type" value="Genomic_DNA"/>
</dbReference>
<evidence type="ECO:0000313" key="10">
    <source>
        <dbReference type="Proteomes" id="UP000251431"/>
    </source>
</evidence>
<evidence type="ECO:0000256" key="3">
    <source>
        <dbReference type="ARBA" id="ARBA00022475"/>
    </source>
</evidence>
<dbReference type="InterPro" id="IPR043429">
    <property type="entry name" value="ArtM/GltK/GlnP/TcyL/YhdX-like"/>
</dbReference>
<dbReference type="GO" id="GO:0022857">
    <property type="term" value="F:transmembrane transporter activity"/>
    <property type="evidence" value="ECO:0007669"/>
    <property type="project" value="InterPro"/>
</dbReference>
<dbReference type="InterPro" id="IPR000515">
    <property type="entry name" value="MetI-like"/>
</dbReference>
<dbReference type="Gene3D" id="1.10.3720.10">
    <property type="entry name" value="MetI-like"/>
    <property type="match status" value="1"/>
</dbReference>
<dbReference type="NCBIfam" id="TIGR01726">
    <property type="entry name" value="HEQRo_perm_3TM"/>
    <property type="match status" value="1"/>
</dbReference>
<dbReference type="Proteomes" id="UP000251431">
    <property type="component" value="Unassembled WGS sequence"/>
</dbReference>
<comment type="similarity">
    <text evidence="7">Belongs to the binding-protein-dependent transport system permease family.</text>
</comment>